<organism evidence="1">
    <name type="scientific">Rhizophora mucronata</name>
    <name type="common">Asiatic mangrove</name>
    <dbReference type="NCBI Taxonomy" id="61149"/>
    <lineage>
        <taxon>Eukaryota</taxon>
        <taxon>Viridiplantae</taxon>
        <taxon>Streptophyta</taxon>
        <taxon>Embryophyta</taxon>
        <taxon>Tracheophyta</taxon>
        <taxon>Spermatophyta</taxon>
        <taxon>Magnoliopsida</taxon>
        <taxon>eudicotyledons</taxon>
        <taxon>Gunneridae</taxon>
        <taxon>Pentapetalae</taxon>
        <taxon>rosids</taxon>
        <taxon>fabids</taxon>
        <taxon>Malpighiales</taxon>
        <taxon>Rhizophoraceae</taxon>
        <taxon>Rhizophora</taxon>
    </lineage>
</organism>
<proteinExistence type="predicted"/>
<accession>A0A2P2KAU8</accession>
<protein>
    <submittedName>
        <fullName evidence="1">Uncharacterized protein MANES_16G110500</fullName>
    </submittedName>
</protein>
<reference evidence="1" key="1">
    <citation type="submission" date="2018-02" db="EMBL/GenBank/DDBJ databases">
        <title>Rhizophora mucronata_Transcriptome.</title>
        <authorList>
            <person name="Meera S.P."/>
            <person name="Sreeshan A."/>
            <person name="Augustine A."/>
        </authorList>
    </citation>
    <scope>NUCLEOTIDE SEQUENCE</scope>
    <source>
        <tissue evidence="1">Leaf</tissue>
    </source>
</reference>
<name>A0A2P2KAU8_RHIMU</name>
<evidence type="ECO:0000313" key="1">
    <source>
        <dbReference type="EMBL" id="MBX02868.1"/>
    </source>
</evidence>
<dbReference type="EMBL" id="GGEC01022384">
    <property type="protein sequence ID" value="MBX02868.1"/>
    <property type="molecule type" value="Transcribed_RNA"/>
</dbReference>
<dbReference type="AlphaFoldDB" id="A0A2P2KAU8"/>
<sequence length="42" mass="5076">MLTQDLTVKYFAIKRIQHATLDRVSQHKGQRIGAFFFMYDHY</sequence>